<keyword evidence="3" id="KW-1185">Reference proteome</keyword>
<accession>A0ABT1MFA5</accession>
<dbReference type="RefSeq" id="WP_255025076.1">
    <property type="nucleotide sequence ID" value="NZ_JANDHW010000001.1"/>
</dbReference>
<sequence>MRTLFAVVLLIFSGLFLSCSDKNEYVVEAELSNLSDQPLYVIHDRFRAGMTLDTIRPVNNFFQFKGSSEALTRVNILNPDRTLLLRLYLQNGDRVKITGDVEVPGEIKISGSNTNEELGKFRNENSVVLGRITEVEKKYALDKDLSAYYSDITRLRDSLYYPVKKYVTENTSSPVSALLIYEYLLDDVNFKRCDSLFKSIDPDGKPTNIQALVELFLENVKKTEIGKRLPYFAFKSDKDSMLYTSSFIGKPTLVTCWTADDNASIHEILSQRDIFRKTDKKKLNMVSFSLDPDSIGWKRQIKADSLNWRHLRIPEGWNDRWVKQIGITRIPYTLVLDKTGTIVARNLYGKELEDYILKMLADTEKKEKNK</sequence>
<dbReference type="Gene3D" id="3.40.30.10">
    <property type="entry name" value="Glutaredoxin"/>
    <property type="match status" value="1"/>
</dbReference>
<evidence type="ECO:0000313" key="2">
    <source>
        <dbReference type="EMBL" id="MCP9610556.1"/>
    </source>
</evidence>
<protein>
    <submittedName>
        <fullName evidence="2">DUF4369 domain-containing protein</fullName>
    </submittedName>
</protein>
<organism evidence="2 3">
    <name type="scientific">Coprobacter tertius</name>
    <dbReference type="NCBI Taxonomy" id="2944915"/>
    <lineage>
        <taxon>Bacteria</taxon>
        <taxon>Pseudomonadati</taxon>
        <taxon>Bacteroidota</taxon>
        <taxon>Bacteroidia</taxon>
        <taxon>Bacteroidales</taxon>
        <taxon>Barnesiellaceae</taxon>
        <taxon>Coprobacter</taxon>
    </lineage>
</organism>
<dbReference type="Proteomes" id="UP001205603">
    <property type="component" value="Unassembled WGS sequence"/>
</dbReference>
<reference evidence="2 3" key="1">
    <citation type="submission" date="2022-07" db="EMBL/GenBank/DDBJ databases">
        <title>Fecal culturing of patients with breast cancer.</title>
        <authorList>
            <person name="Teng N.M.Y."/>
            <person name="Kiu R."/>
            <person name="Evans R."/>
            <person name="Baker D.J."/>
            <person name="Zenner C."/>
            <person name="Robinson S.D."/>
            <person name="Hall L.J."/>
        </authorList>
    </citation>
    <scope>NUCLEOTIDE SEQUENCE [LARGE SCALE GENOMIC DNA]</scope>
    <source>
        <strain evidence="2 3">LH1063</strain>
    </source>
</reference>
<dbReference type="SUPFAM" id="SSF52833">
    <property type="entry name" value="Thioredoxin-like"/>
    <property type="match status" value="1"/>
</dbReference>
<dbReference type="PROSITE" id="PS51257">
    <property type="entry name" value="PROKAR_LIPOPROTEIN"/>
    <property type="match status" value="1"/>
</dbReference>
<dbReference type="EMBL" id="JANDHW010000001">
    <property type="protein sequence ID" value="MCP9610556.1"/>
    <property type="molecule type" value="Genomic_DNA"/>
</dbReference>
<evidence type="ECO:0000259" key="1">
    <source>
        <dbReference type="Pfam" id="PF14289"/>
    </source>
</evidence>
<evidence type="ECO:0000313" key="3">
    <source>
        <dbReference type="Proteomes" id="UP001205603"/>
    </source>
</evidence>
<gene>
    <name evidence="2" type="ORF">NMU02_00415</name>
</gene>
<feature type="domain" description="DUF4369" evidence="1">
    <location>
        <begin position="25"/>
        <end position="118"/>
    </location>
</feature>
<name>A0ABT1MFA5_9BACT</name>
<proteinExistence type="predicted"/>
<dbReference type="InterPro" id="IPR036249">
    <property type="entry name" value="Thioredoxin-like_sf"/>
</dbReference>
<dbReference type="InterPro" id="IPR025380">
    <property type="entry name" value="DUF4369"/>
</dbReference>
<dbReference type="Pfam" id="PF14289">
    <property type="entry name" value="DUF4369"/>
    <property type="match status" value="1"/>
</dbReference>
<comment type="caution">
    <text evidence="2">The sequence shown here is derived from an EMBL/GenBank/DDBJ whole genome shotgun (WGS) entry which is preliminary data.</text>
</comment>